<evidence type="ECO:0000313" key="2">
    <source>
        <dbReference type="Proteomes" id="UP000516437"/>
    </source>
</evidence>
<name>A0A6A1WRQ6_9ROSI</name>
<accession>A0A6A1WRQ6</accession>
<sequence length="121" mass="13767">MAESRSIEIIIVLAHNSYPQQIYKGSKLSRASSLSQLADPMPTKEVFQINLWFTPDIFINPPTNKICCIHSMLMMHLIFAYDIDPGTTLQSAWLIGKYDADGHLTAASREPWRLSFRDLIL</sequence>
<dbReference type="AlphaFoldDB" id="A0A6A1WRQ6"/>
<evidence type="ECO:0000313" key="1">
    <source>
        <dbReference type="EMBL" id="KAB1226467.1"/>
    </source>
</evidence>
<dbReference type="EMBL" id="RXIC02000019">
    <property type="protein sequence ID" value="KAB1226467.1"/>
    <property type="molecule type" value="Genomic_DNA"/>
</dbReference>
<protein>
    <submittedName>
        <fullName evidence="1">Uncharacterized protein</fullName>
    </submittedName>
</protein>
<gene>
    <name evidence="1" type="ORF">CJ030_MR1G014049</name>
</gene>
<dbReference type="Proteomes" id="UP000516437">
    <property type="component" value="Chromosome 1"/>
</dbReference>
<organism evidence="1 2">
    <name type="scientific">Morella rubra</name>
    <name type="common">Chinese bayberry</name>
    <dbReference type="NCBI Taxonomy" id="262757"/>
    <lineage>
        <taxon>Eukaryota</taxon>
        <taxon>Viridiplantae</taxon>
        <taxon>Streptophyta</taxon>
        <taxon>Embryophyta</taxon>
        <taxon>Tracheophyta</taxon>
        <taxon>Spermatophyta</taxon>
        <taxon>Magnoliopsida</taxon>
        <taxon>eudicotyledons</taxon>
        <taxon>Gunneridae</taxon>
        <taxon>Pentapetalae</taxon>
        <taxon>rosids</taxon>
        <taxon>fabids</taxon>
        <taxon>Fagales</taxon>
        <taxon>Myricaceae</taxon>
        <taxon>Morella</taxon>
    </lineage>
</organism>
<keyword evidence="2" id="KW-1185">Reference proteome</keyword>
<comment type="caution">
    <text evidence="1">The sequence shown here is derived from an EMBL/GenBank/DDBJ whole genome shotgun (WGS) entry which is preliminary data.</text>
</comment>
<proteinExistence type="predicted"/>
<reference evidence="1 2" key="1">
    <citation type="journal article" date="2019" name="Plant Biotechnol. J.">
        <title>The red bayberry genome and genetic basis of sex determination.</title>
        <authorList>
            <person name="Jia H.M."/>
            <person name="Jia H.J."/>
            <person name="Cai Q.L."/>
            <person name="Wang Y."/>
            <person name="Zhao H.B."/>
            <person name="Yang W.F."/>
            <person name="Wang G.Y."/>
            <person name="Li Y.H."/>
            <person name="Zhan D.L."/>
            <person name="Shen Y.T."/>
            <person name="Niu Q.F."/>
            <person name="Chang L."/>
            <person name="Qiu J."/>
            <person name="Zhao L."/>
            <person name="Xie H.B."/>
            <person name="Fu W.Y."/>
            <person name="Jin J."/>
            <person name="Li X.W."/>
            <person name="Jiao Y."/>
            <person name="Zhou C.C."/>
            <person name="Tu T."/>
            <person name="Chai C.Y."/>
            <person name="Gao J.L."/>
            <person name="Fan L.J."/>
            <person name="van de Weg E."/>
            <person name="Wang J.Y."/>
            <person name="Gao Z.S."/>
        </authorList>
    </citation>
    <scope>NUCLEOTIDE SEQUENCE [LARGE SCALE GENOMIC DNA]</scope>
    <source>
        <tissue evidence="1">Leaves</tissue>
    </source>
</reference>